<evidence type="ECO:0000256" key="4">
    <source>
        <dbReference type="ARBA" id="ARBA00022475"/>
    </source>
</evidence>
<dbReference type="EMBL" id="CP000910">
    <property type="protein sequence ID" value="ABY25237.1"/>
    <property type="molecule type" value="Genomic_DNA"/>
</dbReference>
<keyword evidence="6" id="KW-0769">Symport</keyword>
<dbReference type="eggNOG" id="COG0477">
    <property type="taxonomic scope" value="Bacteria"/>
</dbReference>
<feature type="transmembrane region" description="Helical" evidence="11">
    <location>
        <begin position="399"/>
        <end position="417"/>
    </location>
</feature>
<feature type="transmembrane region" description="Helical" evidence="11">
    <location>
        <begin position="307"/>
        <end position="326"/>
    </location>
</feature>
<feature type="transmembrane region" description="Helical" evidence="11">
    <location>
        <begin position="278"/>
        <end position="295"/>
    </location>
</feature>
<proteinExistence type="inferred from homology"/>
<evidence type="ECO:0000256" key="11">
    <source>
        <dbReference type="SAM" id="Phobius"/>
    </source>
</evidence>
<reference evidence="14" key="1">
    <citation type="journal article" date="2008" name="J. Bacteriol.">
        <title>Genome sequence of the fish pathogen Renibacterium salmoninarum suggests reductive evolution away from an environmental Arthrobacter ancestor.</title>
        <authorList>
            <person name="Wiens G.D."/>
            <person name="Rockey D.D."/>
            <person name="Wu Z."/>
            <person name="Chang J."/>
            <person name="Levy R."/>
            <person name="Crane S."/>
            <person name="Chen D.S."/>
            <person name="Capri G.R."/>
            <person name="Burnett J.R."/>
            <person name="Sudheesh P.S."/>
            <person name="Schipma M.J."/>
            <person name="Burd H."/>
            <person name="Bhattacharyya A."/>
            <person name="Rhodes L.D."/>
            <person name="Kaul R."/>
            <person name="Strom M.S."/>
        </authorList>
    </citation>
    <scope>NUCLEOTIDE SEQUENCE [LARGE SCALE GENOMIC DNA]</scope>
    <source>
        <strain evidence="14">ATCC 33209 / DSM 20767 / JCM 11484 / NBRC 15589 / NCIMB 2235</strain>
    </source>
</reference>
<feature type="transmembrane region" description="Helical" evidence="11">
    <location>
        <begin position="92"/>
        <end position="112"/>
    </location>
</feature>
<dbReference type="PROSITE" id="PS00216">
    <property type="entry name" value="SUGAR_TRANSPORT_1"/>
    <property type="match status" value="2"/>
</dbReference>
<evidence type="ECO:0000256" key="3">
    <source>
        <dbReference type="ARBA" id="ARBA00022448"/>
    </source>
</evidence>
<dbReference type="PANTHER" id="PTHR43528:SF1">
    <property type="entry name" value="ALPHA-KETOGLUTARATE PERMEASE"/>
    <property type="match status" value="1"/>
</dbReference>
<dbReference type="Pfam" id="PF07690">
    <property type="entry name" value="MFS_1"/>
    <property type="match status" value="1"/>
</dbReference>
<dbReference type="InterPro" id="IPR020846">
    <property type="entry name" value="MFS_dom"/>
</dbReference>
<dbReference type="HOGENOM" id="CLU_001265_39_0_11"/>
<feature type="transmembrane region" description="Helical" evidence="11">
    <location>
        <begin position="332"/>
        <end position="355"/>
    </location>
</feature>
<dbReference type="InterPro" id="IPR051084">
    <property type="entry name" value="H+-coupled_symporters"/>
</dbReference>
<dbReference type="PANTHER" id="PTHR43528">
    <property type="entry name" value="ALPHA-KETOGLUTARATE PERMEASE"/>
    <property type="match status" value="1"/>
</dbReference>
<dbReference type="Pfam" id="PF00083">
    <property type="entry name" value="Sugar_tr"/>
    <property type="match status" value="1"/>
</dbReference>
<protein>
    <recommendedName>
        <fullName evidence="10">Putative proline/betaine transporter</fullName>
    </recommendedName>
</protein>
<feature type="transmembrane region" description="Helical" evidence="11">
    <location>
        <begin position="367"/>
        <end position="387"/>
    </location>
</feature>
<feature type="transmembrane region" description="Helical" evidence="11">
    <location>
        <begin position="241"/>
        <end position="258"/>
    </location>
</feature>
<dbReference type="InterPro" id="IPR005828">
    <property type="entry name" value="MFS_sugar_transport-like"/>
</dbReference>
<feature type="transmembrane region" description="Helical" evidence="11">
    <location>
        <begin position="118"/>
        <end position="140"/>
    </location>
</feature>
<comment type="similarity">
    <text evidence="2">Belongs to the major facilitator superfamily. Metabolite:H+ Symporter (MHS) family (TC 2.A.1.6) family.</text>
</comment>
<evidence type="ECO:0000256" key="6">
    <source>
        <dbReference type="ARBA" id="ARBA00022847"/>
    </source>
</evidence>
<evidence type="ECO:0000256" key="5">
    <source>
        <dbReference type="ARBA" id="ARBA00022692"/>
    </source>
</evidence>
<dbReference type="KEGG" id="rsa:RSal33209_3528"/>
<feature type="domain" description="Major facilitator superfamily (MFS) profile" evidence="12">
    <location>
        <begin position="20"/>
        <end position="423"/>
    </location>
</feature>
<evidence type="ECO:0000256" key="10">
    <source>
        <dbReference type="ARBA" id="ARBA00039918"/>
    </source>
</evidence>
<dbReference type="Gene3D" id="1.20.1250.20">
    <property type="entry name" value="MFS general substrate transporter like domains"/>
    <property type="match status" value="2"/>
</dbReference>
<keyword evidence="4" id="KW-1003">Cell membrane</keyword>
<feature type="transmembrane region" description="Helical" evidence="11">
    <location>
        <begin position="161"/>
        <end position="180"/>
    </location>
</feature>
<dbReference type="SUPFAM" id="SSF103473">
    <property type="entry name" value="MFS general substrate transporter"/>
    <property type="match status" value="1"/>
</dbReference>
<dbReference type="PROSITE" id="PS50850">
    <property type="entry name" value="MFS"/>
    <property type="match status" value="1"/>
</dbReference>
<feature type="transmembrane region" description="Helical" evidence="11">
    <location>
        <begin position="192"/>
        <end position="211"/>
    </location>
</feature>
<keyword evidence="14" id="KW-1185">Reference proteome</keyword>
<evidence type="ECO:0000259" key="12">
    <source>
        <dbReference type="PROSITE" id="PS50850"/>
    </source>
</evidence>
<keyword evidence="3" id="KW-0813">Transport</keyword>
<organism evidence="13 14">
    <name type="scientific">Renibacterium salmoninarum (strain ATCC 33209 / DSM 20767 / JCM 11484 / NBRC 15589 / NCIMB 2235)</name>
    <dbReference type="NCBI Taxonomy" id="288705"/>
    <lineage>
        <taxon>Bacteria</taxon>
        <taxon>Bacillati</taxon>
        <taxon>Actinomycetota</taxon>
        <taxon>Actinomycetes</taxon>
        <taxon>Micrococcales</taxon>
        <taxon>Micrococcaceae</taxon>
        <taxon>Renibacterium</taxon>
    </lineage>
</organism>
<dbReference type="GO" id="GO:0005886">
    <property type="term" value="C:plasma membrane"/>
    <property type="evidence" value="ECO:0007669"/>
    <property type="project" value="UniProtKB-SubCell"/>
</dbReference>
<evidence type="ECO:0000256" key="9">
    <source>
        <dbReference type="ARBA" id="ARBA00037295"/>
    </source>
</evidence>
<dbReference type="GO" id="GO:0015293">
    <property type="term" value="F:symporter activity"/>
    <property type="evidence" value="ECO:0007669"/>
    <property type="project" value="UniProtKB-KW"/>
</dbReference>
<comment type="subcellular location">
    <subcellularLocation>
        <location evidence="1">Cell membrane</location>
        <topology evidence="1">Multi-pass membrane protein</topology>
    </subcellularLocation>
</comment>
<dbReference type="InterPro" id="IPR011701">
    <property type="entry name" value="MFS"/>
</dbReference>
<dbReference type="STRING" id="288705.RSal33209_3528"/>
<dbReference type="AlphaFoldDB" id="A9WVL6"/>
<evidence type="ECO:0000313" key="14">
    <source>
        <dbReference type="Proteomes" id="UP000002007"/>
    </source>
</evidence>
<evidence type="ECO:0000256" key="8">
    <source>
        <dbReference type="ARBA" id="ARBA00023136"/>
    </source>
</evidence>
<evidence type="ECO:0000313" key="13">
    <source>
        <dbReference type="EMBL" id="ABY25237.1"/>
    </source>
</evidence>
<keyword evidence="5 11" id="KW-0812">Transmembrane</keyword>
<evidence type="ECO:0000256" key="1">
    <source>
        <dbReference type="ARBA" id="ARBA00004651"/>
    </source>
</evidence>
<dbReference type="InterPro" id="IPR036259">
    <property type="entry name" value="MFS_trans_sf"/>
</dbReference>
<evidence type="ECO:0000256" key="2">
    <source>
        <dbReference type="ARBA" id="ARBA00008240"/>
    </source>
</evidence>
<evidence type="ECO:0000256" key="7">
    <source>
        <dbReference type="ARBA" id="ARBA00022989"/>
    </source>
</evidence>
<keyword evidence="8 11" id="KW-0472">Membrane</keyword>
<dbReference type="Proteomes" id="UP000002007">
    <property type="component" value="Chromosome"/>
</dbReference>
<accession>A9WVL6</accession>
<sequence length="508" mass="54854">MAMSAAATSTVQPVSNRFRQIVASGVGNAIEWYDWYIYSFLAVVFAPQIFHAGDATADLLSAFAVFAASFLLRPIGGLLVGNLADRIGRKNTLVLTISAMGLGSLIVGLTPSFATVGIWAPIILVLGRLISGLSVGGEFAANTVFLVESAPANRRGFYSSFQYVSTTVGQLLASGLAALLLSTLSKDDMNAWGWRVPFFVGALLSLVGLWIRRGTEETLVVKAEAVRPKVFDALVKYPKQSLLIVGITISGTILYYTWTTYLPTYATTNGSLETKDFLVISTIGLFFFLIIQPLVGILSDRIGRKPLLIASSAIFAVGIVPGLYLVSQSTFVGALGVTLVGMLVLSGFTSISAAVNAETIPTHVRSAGIGFPYSLTVAIFGDTAPFVGTLFKTWGVPGLFGWYVVVLCLISLAVYNLRVARNRVQAATRIALAQPVQLFPPVVTRRRGGYCLSMVSGNIVRSVLARIRFAVSQVHPAIRRSTQMNLLLRKYRNRLAQRRWVHICVLTN</sequence>
<keyword evidence="7 11" id="KW-1133">Transmembrane helix</keyword>
<dbReference type="PROSITE" id="PS00217">
    <property type="entry name" value="SUGAR_TRANSPORT_2"/>
    <property type="match status" value="1"/>
</dbReference>
<comment type="function">
    <text evidence="9">May be a proton symporter involved in the uptake of osmolytes such as proline and glycine betaine.</text>
</comment>
<gene>
    <name evidence="13" type="ordered locus">RSal33209_3528</name>
</gene>
<dbReference type="InterPro" id="IPR005829">
    <property type="entry name" value="Sugar_transporter_CS"/>
</dbReference>
<feature type="transmembrane region" description="Helical" evidence="11">
    <location>
        <begin position="59"/>
        <end position="80"/>
    </location>
</feature>
<name>A9WVL6_RENSM</name>
<dbReference type="FunFam" id="1.20.1250.20:FF:000001">
    <property type="entry name" value="Dicarboxylate MFS transporter"/>
    <property type="match status" value="1"/>
</dbReference>
<feature type="transmembrane region" description="Helical" evidence="11">
    <location>
        <begin position="35"/>
        <end position="53"/>
    </location>
</feature>